<dbReference type="RefSeq" id="WP_110838491.1">
    <property type="nucleotide sequence ID" value="NZ_QJVJ01000001.1"/>
</dbReference>
<keyword evidence="5 8" id="KW-1133">Transmembrane helix</keyword>
<feature type="transmembrane region" description="Helical" evidence="8">
    <location>
        <begin position="51"/>
        <end position="69"/>
    </location>
</feature>
<feature type="transmembrane region" description="Helical" evidence="8">
    <location>
        <begin position="237"/>
        <end position="256"/>
    </location>
</feature>
<dbReference type="PANTHER" id="PTHR32024:SF4">
    <property type="entry name" value="KTR SYSTEM POTASSIUM UPTAKE PROTEIN D"/>
    <property type="match status" value="1"/>
</dbReference>
<sequence>MKSWSGRRLGGLTPTQFIIVSYLVATAVSTVLLLLPLSLKPGVRLAPVDALFTAVSGISVTGLGVIGVADTFSVFGTFVLLGVMQFGGIGIMTLGTFLWLLLGRNITLSYRRLIMVDQNRYNLSGVVQLMRSILLLALSFEAAGTVVLGVYFRLAGYSDGWLQSFYYGLFHSVSAYTNAGFDLFGDSMLSFAEDYFVQSVTMVLLILGAIGFPVLLEVREYVRARKKGFRFSLYAKVTVTTFFLLVVAGAVGIWIVESDSAFAGMPWHQKLFFSLFNSVTTRSGGLATMDVNEFTGPTQMLMSILMFIGASPSSVGGGIRTTTFAVMILTLITFATGRSEVRVFRRSVGQEDVTKSFVVFTFAAMLVVTSVLLLDALEREHYALDKIIFEVCSAFGTSGLSTGITGDLSVAGKALLSVLMFIGRIGILSLLLMFRMKRRAEKYHFPREDLIIG</sequence>
<keyword evidence="6" id="KW-0406">Ion transport</keyword>
<gene>
    <name evidence="9" type="ORF">DLM86_03160</name>
</gene>
<dbReference type="Pfam" id="PF02386">
    <property type="entry name" value="TrkH"/>
    <property type="match status" value="1"/>
</dbReference>
<comment type="caution">
    <text evidence="9">The sequence shown here is derived from an EMBL/GenBank/DDBJ whole genome shotgun (WGS) entry which is preliminary data.</text>
</comment>
<reference evidence="9 10" key="1">
    <citation type="submission" date="2018-05" db="EMBL/GenBank/DDBJ databases">
        <title>Paenibacillus flagellatus sp. nov., isolated from selenium mineral soil.</title>
        <authorList>
            <person name="Dai X."/>
        </authorList>
    </citation>
    <scope>NUCLEOTIDE SEQUENCE [LARGE SCALE GENOMIC DNA]</scope>
    <source>
        <strain evidence="9 10">DXL2</strain>
    </source>
</reference>
<dbReference type="GO" id="GO:0008324">
    <property type="term" value="F:monoatomic cation transmembrane transporter activity"/>
    <property type="evidence" value="ECO:0007669"/>
    <property type="project" value="InterPro"/>
</dbReference>
<dbReference type="PANTHER" id="PTHR32024">
    <property type="entry name" value="TRK SYSTEM POTASSIUM UPTAKE PROTEIN TRKG-RELATED"/>
    <property type="match status" value="1"/>
</dbReference>
<feature type="transmembrane region" description="Helical" evidence="8">
    <location>
        <begin position="133"/>
        <end position="152"/>
    </location>
</feature>
<accession>A0A2V5KPM0</accession>
<evidence type="ECO:0000313" key="10">
    <source>
        <dbReference type="Proteomes" id="UP000247476"/>
    </source>
</evidence>
<evidence type="ECO:0000256" key="8">
    <source>
        <dbReference type="SAM" id="Phobius"/>
    </source>
</evidence>
<name>A0A2V5KPM0_9BACL</name>
<keyword evidence="7 8" id="KW-0472">Membrane</keyword>
<dbReference type="Proteomes" id="UP000247476">
    <property type="component" value="Unassembled WGS sequence"/>
</dbReference>
<dbReference type="InterPro" id="IPR003445">
    <property type="entry name" value="Cat_transpt"/>
</dbReference>
<dbReference type="AlphaFoldDB" id="A0A2V5KPM0"/>
<feature type="transmembrane region" description="Helical" evidence="8">
    <location>
        <begin position="17"/>
        <end position="39"/>
    </location>
</feature>
<feature type="transmembrane region" description="Helical" evidence="8">
    <location>
        <begin position="195"/>
        <end position="216"/>
    </location>
</feature>
<evidence type="ECO:0000256" key="2">
    <source>
        <dbReference type="ARBA" id="ARBA00022448"/>
    </source>
</evidence>
<keyword evidence="4 8" id="KW-0812">Transmembrane</keyword>
<proteinExistence type="predicted"/>
<comment type="subcellular location">
    <subcellularLocation>
        <location evidence="1">Cell membrane</location>
        <topology evidence="1">Multi-pass membrane protein</topology>
    </subcellularLocation>
</comment>
<evidence type="ECO:0000256" key="7">
    <source>
        <dbReference type="ARBA" id="ARBA00023136"/>
    </source>
</evidence>
<evidence type="ECO:0000256" key="6">
    <source>
        <dbReference type="ARBA" id="ARBA00023065"/>
    </source>
</evidence>
<dbReference type="EMBL" id="QJVJ01000001">
    <property type="protein sequence ID" value="PYI57450.1"/>
    <property type="molecule type" value="Genomic_DNA"/>
</dbReference>
<feature type="transmembrane region" description="Helical" evidence="8">
    <location>
        <begin position="414"/>
        <end position="434"/>
    </location>
</feature>
<dbReference type="GO" id="GO:0030001">
    <property type="term" value="P:metal ion transport"/>
    <property type="evidence" value="ECO:0007669"/>
    <property type="project" value="UniProtKB-ARBA"/>
</dbReference>
<evidence type="ECO:0000313" key="9">
    <source>
        <dbReference type="EMBL" id="PYI57450.1"/>
    </source>
</evidence>
<evidence type="ECO:0000256" key="3">
    <source>
        <dbReference type="ARBA" id="ARBA00022475"/>
    </source>
</evidence>
<evidence type="ECO:0000256" key="4">
    <source>
        <dbReference type="ARBA" id="ARBA00022692"/>
    </source>
</evidence>
<organism evidence="9 10">
    <name type="scientific">Paenibacillus flagellatus</name>
    <dbReference type="NCBI Taxonomy" id="2211139"/>
    <lineage>
        <taxon>Bacteria</taxon>
        <taxon>Bacillati</taxon>
        <taxon>Bacillota</taxon>
        <taxon>Bacilli</taxon>
        <taxon>Bacillales</taxon>
        <taxon>Paenibacillaceae</taxon>
        <taxon>Paenibacillus</taxon>
    </lineage>
</organism>
<feature type="transmembrane region" description="Helical" evidence="8">
    <location>
        <begin position="315"/>
        <end position="336"/>
    </location>
</feature>
<dbReference type="OrthoDB" id="9810952at2"/>
<keyword evidence="2" id="KW-0813">Transport</keyword>
<keyword evidence="3" id="KW-1003">Cell membrane</keyword>
<feature type="transmembrane region" description="Helical" evidence="8">
    <location>
        <begin position="75"/>
        <end position="102"/>
    </location>
</feature>
<evidence type="ECO:0000256" key="1">
    <source>
        <dbReference type="ARBA" id="ARBA00004651"/>
    </source>
</evidence>
<protein>
    <submittedName>
        <fullName evidence="9">Ktr system potassium uptake protein D</fullName>
    </submittedName>
</protein>
<feature type="transmembrane region" description="Helical" evidence="8">
    <location>
        <begin position="357"/>
        <end position="374"/>
    </location>
</feature>
<keyword evidence="10" id="KW-1185">Reference proteome</keyword>
<dbReference type="GO" id="GO:0005886">
    <property type="term" value="C:plasma membrane"/>
    <property type="evidence" value="ECO:0007669"/>
    <property type="project" value="UniProtKB-SubCell"/>
</dbReference>
<evidence type="ECO:0000256" key="5">
    <source>
        <dbReference type="ARBA" id="ARBA00022989"/>
    </source>
</evidence>